<reference evidence="2" key="1">
    <citation type="journal article" date="2008" name="Nat. Genet.">
        <title>The Pristionchus pacificus genome provides a unique perspective on nematode lifestyle and parasitism.</title>
        <authorList>
            <person name="Dieterich C."/>
            <person name="Clifton S.W."/>
            <person name="Schuster L.N."/>
            <person name="Chinwalla A."/>
            <person name="Delehaunty K."/>
            <person name="Dinkelacker I."/>
            <person name="Fulton L."/>
            <person name="Fulton R."/>
            <person name="Godfrey J."/>
            <person name="Minx P."/>
            <person name="Mitreva M."/>
            <person name="Roeseler W."/>
            <person name="Tian H."/>
            <person name="Witte H."/>
            <person name="Yang S.P."/>
            <person name="Wilson R.K."/>
            <person name="Sommer R.J."/>
        </authorList>
    </citation>
    <scope>NUCLEOTIDE SEQUENCE [LARGE SCALE GENOMIC DNA]</scope>
    <source>
        <strain evidence="2">PS312</strain>
    </source>
</reference>
<evidence type="ECO:0000313" key="1">
    <source>
        <dbReference type="EnsemblMetazoa" id="PPA29763.1"/>
    </source>
</evidence>
<protein>
    <submittedName>
        <fullName evidence="1">Anaphase-promoting complex subunit 3 protein</fullName>
    </submittedName>
</protein>
<proteinExistence type="predicted"/>
<dbReference type="EnsemblMetazoa" id="PPA29763.1">
    <property type="protein sequence ID" value="PPA29763.1"/>
    <property type="gene ID" value="WBGene00202632"/>
</dbReference>
<accession>A0A2A6BY66</accession>
<keyword evidence="2" id="KW-1185">Reference proteome</keyword>
<reference evidence="1" key="2">
    <citation type="submission" date="2022-06" db="UniProtKB">
        <authorList>
            <consortium name="EnsemblMetazoa"/>
        </authorList>
    </citation>
    <scope>IDENTIFICATION</scope>
    <source>
        <strain evidence="1">PS312</strain>
    </source>
</reference>
<dbReference type="Gene3D" id="1.25.40.10">
    <property type="entry name" value="Tetratricopeptide repeat domain"/>
    <property type="match status" value="1"/>
</dbReference>
<sequence>MNADECKTPEGRGRHCFLAYREALRASSNEENEDDADLKYRIAKCLYLIGGYEDAMGVLNQIRHTNVKARMKKLEIDLWEKMGINDSKSKDPILEAHQAVVACCTYSVTSLKYLARRRDRKRIDSLIAPPISDLSFLTPWWNAQIAWGHGDLLGAVTSLIHNSSIAPRIAYREAGEMLFYIGMKEDAVEYLLKSYRLDSNNKDGLSLLVNALGQLAVDEVERLEDLEGVVLELSGMRDNSADALLAYGQLARVREVRRKEETNNSRSIKHEVPLHFSHKAFLMDVKNKSDATLLKMQILNDIERYEELLEIGTSLLGRDPYNIDVYEQMVSANIVLKRGEGARLLALSALKEIPGPRSALLYAHVLSLKSESSQDKGTEELRKVVHKYPYFIDAAVILADALVQREIFDEAIIVLKGVIQKVPFVHRVVSGQLTKTLSECQMRQNEYIAAYHNMHRSVVS</sequence>
<dbReference type="SUPFAM" id="SSF48452">
    <property type="entry name" value="TPR-like"/>
    <property type="match status" value="1"/>
</dbReference>
<dbReference type="OrthoDB" id="308440at2759"/>
<organism evidence="1 2">
    <name type="scientific">Pristionchus pacificus</name>
    <name type="common">Parasitic nematode worm</name>
    <dbReference type="NCBI Taxonomy" id="54126"/>
    <lineage>
        <taxon>Eukaryota</taxon>
        <taxon>Metazoa</taxon>
        <taxon>Ecdysozoa</taxon>
        <taxon>Nematoda</taxon>
        <taxon>Chromadorea</taxon>
        <taxon>Rhabditida</taxon>
        <taxon>Rhabditina</taxon>
        <taxon>Diplogasteromorpha</taxon>
        <taxon>Diplogasteroidea</taxon>
        <taxon>Neodiplogasteridae</taxon>
        <taxon>Pristionchus</taxon>
    </lineage>
</organism>
<dbReference type="Proteomes" id="UP000005239">
    <property type="component" value="Unassembled WGS sequence"/>
</dbReference>
<evidence type="ECO:0000313" key="2">
    <source>
        <dbReference type="Proteomes" id="UP000005239"/>
    </source>
</evidence>
<dbReference type="AlphaFoldDB" id="A0A2A6BY66"/>
<accession>A0A8R1UJQ2</accession>
<name>A0A2A6BY66_PRIPA</name>
<gene>
    <name evidence="1" type="primary">WBGene00202632</name>
</gene>
<dbReference type="InterPro" id="IPR011990">
    <property type="entry name" value="TPR-like_helical_dom_sf"/>
</dbReference>